<evidence type="ECO:0000256" key="11">
    <source>
        <dbReference type="HAMAP-Rule" id="MF_01479"/>
    </source>
</evidence>
<dbReference type="GO" id="GO:0051539">
    <property type="term" value="F:4 iron, 4 sulfur cluster binding"/>
    <property type="evidence" value="ECO:0007669"/>
    <property type="project" value="UniProtKB-UniRule"/>
</dbReference>
<evidence type="ECO:0000256" key="2">
    <source>
        <dbReference type="ARBA" id="ARBA00006597"/>
    </source>
</evidence>
<dbReference type="GO" id="GO:0005737">
    <property type="term" value="C:cytoplasm"/>
    <property type="evidence" value="ECO:0007669"/>
    <property type="project" value="UniProtKB-SubCell"/>
</dbReference>
<keyword evidence="11" id="KW-0963">Cytoplasm</keyword>
<organism evidence="13 14">
    <name type="scientific">Actinomadura pelletieri DSM 43383</name>
    <dbReference type="NCBI Taxonomy" id="1120940"/>
    <lineage>
        <taxon>Bacteria</taxon>
        <taxon>Bacillati</taxon>
        <taxon>Actinomycetota</taxon>
        <taxon>Actinomycetes</taxon>
        <taxon>Streptosporangiales</taxon>
        <taxon>Thermomonosporaceae</taxon>
        <taxon>Actinomadura</taxon>
    </lineage>
</organism>
<dbReference type="GO" id="GO:0003677">
    <property type="term" value="F:DNA binding"/>
    <property type="evidence" value="ECO:0007669"/>
    <property type="project" value="UniProtKB-UniRule"/>
</dbReference>
<feature type="domain" description="4Fe-4S Wbl-type" evidence="12">
    <location>
        <begin position="23"/>
        <end position="82"/>
    </location>
</feature>
<dbReference type="GO" id="GO:0035731">
    <property type="term" value="F:dinitrosyl-iron complex binding"/>
    <property type="evidence" value="ECO:0007669"/>
    <property type="project" value="UniProtKB-UniRule"/>
</dbReference>
<dbReference type="AlphaFoldDB" id="A0A495QBC8"/>
<dbReference type="PROSITE" id="PS51257">
    <property type="entry name" value="PROKAR_LIPOPROTEIN"/>
    <property type="match status" value="1"/>
</dbReference>
<comment type="caution">
    <text evidence="13">The sequence shown here is derived from an EMBL/GenBank/DDBJ whole genome shotgun (WGS) entry which is preliminary data.</text>
</comment>
<evidence type="ECO:0000256" key="8">
    <source>
        <dbReference type="ARBA" id="ARBA00023125"/>
    </source>
</evidence>
<dbReference type="Proteomes" id="UP000274601">
    <property type="component" value="Unassembled WGS sequence"/>
</dbReference>
<dbReference type="GO" id="GO:0046872">
    <property type="term" value="F:metal ion binding"/>
    <property type="evidence" value="ECO:0007669"/>
    <property type="project" value="UniProtKB-KW"/>
</dbReference>
<keyword evidence="4 11" id="KW-0479">Metal-binding</keyword>
<dbReference type="PROSITE" id="PS51674">
    <property type="entry name" value="4FE4S_WBL"/>
    <property type="match status" value="1"/>
</dbReference>
<reference evidence="13 14" key="1">
    <citation type="submission" date="2018-10" db="EMBL/GenBank/DDBJ databases">
        <title>Genomic Encyclopedia of Archaeal and Bacterial Type Strains, Phase II (KMG-II): from individual species to whole genera.</title>
        <authorList>
            <person name="Goeker M."/>
        </authorList>
    </citation>
    <scope>NUCLEOTIDE SEQUENCE [LARGE SCALE GENOMIC DNA]</scope>
    <source>
        <strain evidence="13 14">DSM 43383</strain>
    </source>
</reference>
<gene>
    <name evidence="11" type="primary">whiB</name>
    <name evidence="13" type="ORF">BZB76_6116</name>
</gene>
<evidence type="ECO:0000256" key="7">
    <source>
        <dbReference type="ARBA" id="ARBA00023015"/>
    </source>
</evidence>
<dbReference type="GO" id="GO:0045454">
    <property type="term" value="P:cell redox homeostasis"/>
    <property type="evidence" value="ECO:0007669"/>
    <property type="project" value="TreeGrafter"/>
</dbReference>
<evidence type="ECO:0000313" key="14">
    <source>
        <dbReference type="Proteomes" id="UP000274601"/>
    </source>
</evidence>
<keyword evidence="14" id="KW-1185">Reference proteome</keyword>
<evidence type="ECO:0000256" key="6">
    <source>
        <dbReference type="ARBA" id="ARBA00023014"/>
    </source>
</evidence>
<evidence type="ECO:0000256" key="1">
    <source>
        <dbReference type="ARBA" id="ARBA00004496"/>
    </source>
</evidence>
<evidence type="ECO:0000313" key="13">
    <source>
        <dbReference type="EMBL" id="RKS68978.1"/>
    </source>
</evidence>
<accession>A0A495QBC8</accession>
<sequence>MPSFRGGGAVKLDLSAAWHALAACRGVDPDAFFVRPSDRAGVAAAKRICAGCPVREECLRYAVADEALEGIWGGMTDRERTATRLRTRLARDLLTTTPA</sequence>
<keyword evidence="10 11" id="KW-0804">Transcription</keyword>
<keyword evidence="6 11" id="KW-0411">Iron-sulfur</keyword>
<proteinExistence type="inferred from homology"/>
<keyword evidence="7 11" id="KW-0805">Transcription regulation</keyword>
<dbReference type="PANTHER" id="PTHR38839">
    <property type="entry name" value="TRANSCRIPTIONAL REGULATOR WHID-RELATED"/>
    <property type="match status" value="1"/>
</dbReference>
<feature type="binding site" evidence="11">
    <location>
        <position position="58"/>
    </location>
    <ligand>
        <name>[4Fe-4S] cluster</name>
        <dbReference type="ChEBI" id="CHEBI:49883"/>
    </ligand>
</feature>
<comment type="PTM">
    <text evidence="11">Upon Fe-S cluster removal intramolecular disulfide bonds are formed.</text>
</comment>
<evidence type="ECO:0000259" key="12">
    <source>
        <dbReference type="PROSITE" id="PS51674"/>
    </source>
</evidence>
<keyword evidence="5 11" id="KW-0408">Iron</keyword>
<dbReference type="GO" id="GO:0045892">
    <property type="term" value="P:negative regulation of DNA-templated transcription"/>
    <property type="evidence" value="ECO:0007669"/>
    <property type="project" value="TreeGrafter"/>
</dbReference>
<comment type="function">
    <text evidence="11">Acts as a transcriptional regulator. Probably redox-responsive. The apo- but not holo-form probably binds DNA.</text>
</comment>
<keyword evidence="3 11" id="KW-0004">4Fe-4S</keyword>
<keyword evidence="9 11" id="KW-1015">Disulfide bond</keyword>
<comment type="subcellular location">
    <subcellularLocation>
        <location evidence="1 11">Cytoplasm</location>
    </subcellularLocation>
</comment>
<comment type="similarity">
    <text evidence="2 11">Belongs to the WhiB family.</text>
</comment>
<feature type="binding site" evidence="11">
    <location>
        <position position="49"/>
    </location>
    <ligand>
        <name>[4Fe-4S] cluster</name>
        <dbReference type="ChEBI" id="CHEBI:49883"/>
    </ligand>
</feature>
<evidence type="ECO:0000256" key="3">
    <source>
        <dbReference type="ARBA" id="ARBA00022485"/>
    </source>
</evidence>
<name>A0A495QBC8_9ACTN</name>
<dbReference type="EMBL" id="RBWU01000007">
    <property type="protein sequence ID" value="RKS68978.1"/>
    <property type="molecule type" value="Genomic_DNA"/>
</dbReference>
<evidence type="ECO:0000256" key="4">
    <source>
        <dbReference type="ARBA" id="ARBA00022723"/>
    </source>
</evidence>
<keyword evidence="8 11" id="KW-0238">DNA-binding</keyword>
<comment type="cofactor">
    <cofactor evidence="11">
        <name>[4Fe-4S] cluster</name>
        <dbReference type="ChEBI" id="CHEBI:49883"/>
    </cofactor>
    <text evidence="11">Binds 1 [4Fe-4S] cluster per subunit. Following nitrosylation of the [4Fe-4S] cluster binds 1 [4Fe-8(NO)] cluster per subunit.</text>
</comment>
<dbReference type="OrthoDB" id="8104048at2"/>
<feature type="binding site" evidence="11">
    <location>
        <position position="52"/>
    </location>
    <ligand>
        <name>[4Fe-4S] cluster</name>
        <dbReference type="ChEBI" id="CHEBI:49883"/>
    </ligand>
</feature>
<feature type="binding site" evidence="11">
    <location>
        <position position="24"/>
    </location>
    <ligand>
        <name>[4Fe-4S] cluster</name>
        <dbReference type="ChEBI" id="CHEBI:49883"/>
    </ligand>
</feature>
<dbReference type="Pfam" id="PF02467">
    <property type="entry name" value="Whib"/>
    <property type="match status" value="1"/>
</dbReference>
<evidence type="ECO:0000256" key="9">
    <source>
        <dbReference type="ARBA" id="ARBA00023157"/>
    </source>
</evidence>
<dbReference type="InterPro" id="IPR003482">
    <property type="entry name" value="Whib"/>
</dbReference>
<dbReference type="InterPro" id="IPR034768">
    <property type="entry name" value="4FE4S_WBL"/>
</dbReference>
<dbReference type="GO" id="GO:0047134">
    <property type="term" value="F:protein-disulfide reductase [NAD(P)H] activity"/>
    <property type="evidence" value="ECO:0007669"/>
    <property type="project" value="TreeGrafter"/>
</dbReference>
<evidence type="ECO:0000256" key="5">
    <source>
        <dbReference type="ARBA" id="ARBA00023004"/>
    </source>
</evidence>
<comment type="PTM">
    <text evidence="11">The Fe-S cluster can be nitrosylated by nitric oxide (NO).</text>
</comment>
<dbReference type="HAMAP" id="MF_01479">
    <property type="entry name" value="WhiB"/>
    <property type="match status" value="1"/>
</dbReference>
<evidence type="ECO:0000256" key="10">
    <source>
        <dbReference type="ARBA" id="ARBA00023163"/>
    </source>
</evidence>
<protein>
    <recommendedName>
        <fullName evidence="11">Transcriptional regulator WhiB</fullName>
    </recommendedName>
</protein>